<evidence type="ECO:0000259" key="1">
    <source>
        <dbReference type="PROSITE" id="PS50404"/>
    </source>
</evidence>
<dbReference type="Pfam" id="PF13410">
    <property type="entry name" value="GST_C_2"/>
    <property type="match status" value="1"/>
</dbReference>
<dbReference type="AlphaFoldDB" id="A0A1U9YXZ4"/>
<dbReference type="STRING" id="1122214.Mame_00885"/>
<dbReference type="InterPro" id="IPR040079">
    <property type="entry name" value="Glutathione_S-Trfase"/>
</dbReference>
<dbReference type="SUPFAM" id="SSF47616">
    <property type="entry name" value="GST C-terminal domain-like"/>
    <property type="match status" value="1"/>
</dbReference>
<evidence type="ECO:0000313" key="2">
    <source>
        <dbReference type="EMBL" id="AQZ50260.1"/>
    </source>
</evidence>
<dbReference type="SFLD" id="SFLDS00019">
    <property type="entry name" value="Glutathione_Transferase_(cytos"/>
    <property type="match status" value="1"/>
</dbReference>
<sequence length="215" mass="23975">MSDLTLYIGNKKYSSWSLRPWLAMEAAGIPFKEVLIPFDFPAGNPRFREVSPVGQVPVLHHGKFRVWESLAIIEYVAELYPEAQLWPADRIERAAARAVSAEMHAGFRALRGACPMNFGRKPAPLAVDDAVRADVRRIETLWADALEASGGPFLFGSFSAADAMYAPVVNRFEVYELTDNPTSLAYMTAIRSVPAFQRWRDGALAESWVVPEDEV</sequence>
<keyword evidence="3" id="KW-1185">Reference proteome</keyword>
<dbReference type="Pfam" id="PF13409">
    <property type="entry name" value="GST_N_2"/>
    <property type="match status" value="1"/>
</dbReference>
<dbReference type="GO" id="GO:0016034">
    <property type="term" value="F:maleylacetoacetate isomerase activity"/>
    <property type="evidence" value="ECO:0007669"/>
    <property type="project" value="TreeGrafter"/>
</dbReference>
<dbReference type="SUPFAM" id="SSF52833">
    <property type="entry name" value="Thioredoxin-like"/>
    <property type="match status" value="1"/>
</dbReference>
<gene>
    <name evidence="2" type="primary">yfcF</name>
    <name evidence="2" type="ORF">Mame_00885</name>
</gene>
<proteinExistence type="predicted"/>
<dbReference type="InterPro" id="IPR036249">
    <property type="entry name" value="Thioredoxin-like_sf"/>
</dbReference>
<dbReference type="PANTHER" id="PTHR42673:SF4">
    <property type="entry name" value="MALEYLACETOACETATE ISOMERASE"/>
    <property type="match status" value="1"/>
</dbReference>
<dbReference type="OrthoDB" id="9799538at2"/>
<dbReference type="GO" id="GO:0004364">
    <property type="term" value="F:glutathione transferase activity"/>
    <property type="evidence" value="ECO:0007669"/>
    <property type="project" value="UniProtKB-EC"/>
</dbReference>
<dbReference type="eggNOG" id="COG0625">
    <property type="taxonomic scope" value="Bacteria"/>
</dbReference>
<reference evidence="2 3" key="1">
    <citation type="submission" date="2017-03" db="EMBL/GenBank/DDBJ databases">
        <title>Foreign affairs: Plasmid Transfer between Roseobacters and Rhizobia.</title>
        <authorList>
            <person name="Bartling P."/>
            <person name="Bunk B."/>
            <person name="Overmann J."/>
            <person name="Brinkmann H."/>
            <person name="Petersen J."/>
        </authorList>
    </citation>
    <scope>NUCLEOTIDE SEQUENCE [LARGE SCALE GENOMIC DNA]</scope>
    <source>
        <strain evidence="2 3">MACL11</strain>
    </source>
</reference>
<dbReference type="CDD" id="cd03043">
    <property type="entry name" value="GST_N_1"/>
    <property type="match status" value="1"/>
</dbReference>
<dbReference type="InterPro" id="IPR036282">
    <property type="entry name" value="Glutathione-S-Trfase_C_sf"/>
</dbReference>
<name>A0A1U9YXZ4_9HYPH</name>
<organism evidence="2 3">
    <name type="scientific">Martelella mediterranea DSM 17316</name>
    <dbReference type="NCBI Taxonomy" id="1122214"/>
    <lineage>
        <taxon>Bacteria</taxon>
        <taxon>Pseudomonadati</taxon>
        <taxon>Pseudomonadota</taxon>
        <taxon>Alphaproteobacteria</taxon>
        <taxon>Hyphomicrobiales</taxon>
        <taxon>Aurantimonadaceae</taxon>
        <taxon>Martelella</taxon>
    </lineage>
</organism>
<dbReference type="EMBL" id="CP020330">
    <property type="protein sequence ID" value="AQZ50260.1"/>
    <property type="molecule type" value="Genomic_DNA"/>
</dbReference>
<feature type="domain" description="GST N-terminal" evidence="1">
    <location>
        <begin position="4"/>
        <end position="84"/>
    </location>
</feature>
<evidence type="ECO:0000313" key="3">
    <source>
        <dbReference type="Proteomes" id="UP000191135"/>
    </source>
</evidence>
<protein>
    <submittedName>
        <fullName evidence="2">Glutathione S-transferase YfcF</fullName>
        <ecNumber evidence="2">2.5.1.18</ecNumber>
    </submittedName>
</protein>
<keyword evidence="2" id="KW-0808">Transferase</keyword>
<dbReference type="Gene3D" id="1.20.1050.10">
    <property type="match status" value="1"/>
</dbReference>
<dbReference type="KEGG" id="mmed:Mame_00885"/>
<dbReference type="Gene3D" id="3.40.30.10">
    <property type="entry name" value="Glutaredoxin"/>
    <property type="match status" value="1"/>
</dbReference>
<dbReference type="PROSITE" id="PS50404">
    <property type="entry name" value="GST_NTER"/>
    <property type="match status" value="1"/>
</dbReference>
<dbReference type="RefSeq" id="WP_018067468.1">
    <property type="nucleotide sequence ID" value="NZ_AQWH01000042.1"/>
</dbReference>
<dbReference type="GO" id="GO:0006749">
    <property type="term" value="P:glutathione metabolic process"/>
    <property type="evidence" value="ECO:0007669"/>
    <property type="project" value="TreeGrafter"/>
</dbReference>
<accession>A0A1U9YXZ4</accession>
<dbReference type="InterPro" id="IPR004045">
    <property type="entry name" value="Glutathione_S-Trfase_N"/>
</dbReference>
<dbReference type="Proteomes" id="UP000191135">
    <property type="component" value="Chromosome"/>
</dbReference>
<dbReference type="CDD" id="cd03194">
    <property type="entry name" value="GST_C_3"/>
    <property type="match status" value="1"/>
</dbReference>
<dbReference type="PANTHER" id="PTHR42673">
    <property type="entry name" value="MALEYLACETOACETATE ISOMERASE"/>
    <property type="match status" value="1"/>
</dbReference>
<dbReference type="SFLD" id="SFLDG00358">
    <property type="entry name" value="Main_(cytGST)"/>
    <property type="match status" value="1"/>
</dbReference>
<dbReference type="EC" id="2.5.1.18" evidence="2"/>
<dbReference type="GO" id="GO:0006559">
    <property type="term" value="P:L-phenylalanine catabolic process"/>
    <property type="evidence" value="ECO:0007669"/>
    <property type="project" value="TreeGrafter"/>
</dbReference>